<dbReference type="OMA" id="VEACKRQ"/>
<sequence length="1218" mass="133518">MNRLLGQAETALLGRRAAPSPKPRDDGPQYSQPFRPTSSALAEYRDPLPSYYPPASTGPLMPGSMDTVDLTRHVLVCMNEIRELRHELALEREARSTVMTAFAKRIKEEVSGDVRSTEHHLQRSMREIEADILQRITEQDNARALLKRTVDDAVRQVKTYDRGHFDAAEQQRESLDELRANVAQCVGLCHQVRSEVAQKLEREAAAHAHRLDVELVRYADMQRQSQQALADTRRSVGEEVGLVAKTISTLVDECWQRRLATMTKAVDDSMSSIRATHERQEQRVSDVNVKMAQFTKDVRNEIALSTGDAKERIAAMESSLPLLSSRVDRFERKADSVFETANKMTAQTDAMQQTCDVISVQVARSVERCQKLEDGVRERDDRIMKCESQLSGLAGLDRVKVDVEGLRKAITRVEGVMDHVRQIADRDERLVDTLQRNIDGSVERADAVEKKAHKVMARVETAEQRIMGFVDRLIALEEVSERHSSIVDQSKTTVELLSQRVASSEGRQRTTIERVESGFKEVSDRIVGAEGRSDVAADFSSRFEAMSASARKDMERLEKRLGKVENTASNALDNLRETRDVVDIVQREHNATTKKLDQWKETLDRKSGVLDTKLSEFDSTGVSLTDRFARNDKRVAALLEALEKRVEERVDSVAKRLEDVHTASSRRLTQDLTGGIGRGNGSAVVDETLAMEIGASRRRIDGLDARLRQLENQATVRTEDTVQRHEFSGLAFQVKALEGSWRQLQDRIAHQEQRSADNAQRTTMLFPPVAQRGGVQEVVFATPDVSPVQQRGTRPQQHPVQVQAPAPTVASVIVNDDARWRHESPSPTHHQQPSATVAVQNAAETRSSVSSMHGDLTMLADDVSEVTSIGQTTQNEIDRLRGGGGGWTSTQAPMQQQSIAPTGGLPPMSDGTQRQPAPLSAAHHAPAVVVAKKRSPYSDTSESEREAGGVFTSPEKAAPPAVVPMRTVPQSTAPAAHATIADNFDDDEEFEIAADTSATFKLEDSVQHMSPGVMTAALPTLPVQTTNQSSAARPPAGAASPSGGELTTDDDLAAAMFGGRRQSSQRRREFITGDTSASAGELMVPGKGDGAPAALASTLSAAATSATNSQSAPSKKFHAKKSSSATRTSFDDSDEVDDDVEEVGSPREGSQARSKTSSRRSAASRRTTDVSLSLNSSKRHGGARGSRRGADEETIEDIEDDDQLAEMLGFLDKKGGRK</sequence>
<feature type="compositionally biased region" description="Basic residues" evidence="2">
    <location>
        <begin position="1177"/>
        <end position="1187"/>
    </location>
</feature>
<name>A0A0S4J829_BODSA</name>
<gene>
    <name evidence="3" type="ORF">BSAL_86340</name>
</gene>
<dbReference type="Proteomes" id="UP000051952">
    <property type="component" value="Unassembled WGS sequence"/>
</dbReference>
<feature type="region of interest" description="Disordered" evidence="2">
    <location>
        <begin position="1"/>
        <end position="35"/>
    </location>
</feature>
<protein>
    <submittedName>
        <fullName evidence="3">Uncharacterized protein</fullName>
    </submittedName>
</protein>
<dbReference type="Gene3D" id="1.10.287.1490">
    <property type="match status" value="1"/>
</dbReference>
<evidence type="ECO:0000313" key="3">
    <source>
        <dbReference type="EMBL" id="CUG80171.1"/>
    </source>
</evidence>
<keyword evidence="4" id="KW-1185">Reference proteome</keyword>
<proteinExistence type="predicted"/>
<reference evidence="4" key="1">
    <citation type="submission" date="2015-09" db="EMBL/GenBank/DDBJ databases">
        <authorList>
            <consortium name="Pathogen Informatics"/>
        </authorList>
    </citation>
    <scope>NUCLEOTIDE SEQUENCE [LARGE SCALE GENOMIC DNA]</scope>
    <source>
        <strain evidence="4">Lake Konstanz</strain>
    </source>
</reference>
<feature type="region of interest" description="Disordered" evidence="2">
    <location>
        <begin position="874"/>
        <end position="957"/>
    </location>
</feature>
<feature type="compositionally biased region" description="Acidic residues" evidence="2">
    <location>
        <begin position="1131"/>
        <end position="1142"/>
    </location>
</feature>
<feature type="coiled-coil region" evidence="1">
    <location>
        <begin position="431"/>
        <end position="465"/>
    </location>
</feature>
<evidence type="ECO:0000256" key="2">
    <source>
        <dbReference type="SAM" id="MobiDB-lite"/>
    </source>
</evidence>
<feature type="compositionally biased region" description="Acidic residues" evidence="2">
    <location>
        <begin position="1192"/>
        <end position="1201"/>
    </location>
</feature>
<dbReference type="EMBL" id="CYKH01001046">
    <property type="protein sequence ID" value="CUG80171.1"/>
    <property type="molecule type" value="Genomic_DNA"/>
</dbReference>
<feature type="compositionally biased region" description="Low complexity" evidence="2">
    <location>
        <begin position="1152"/>
        <end position="1165"/>
    </location>
</feature>
<feature type="compositionally biased region" description="Low complexity" evidence="2">
    <location>
        <begin position="1100"/>
        <end position="1114"/>
    </location>
</feature>
<evidence type="ECO:0000256" key="1">
    <source>
        <dbReference type="SAM" id="Coils"/>
    </source>
</evidence>
<evidence type="ECO:0000313" key="4">
    <source>
        <dbReference type="Proteomes" id="UP000051952"/>
    </source>
</evidence>
<dbReference type="VEuPathDB" id="TriTrypDB:BSAL_86340"/>
<accession>A0A0S4J829</accession>
<feature type="compositionally biased region" description="Polar residues" evidence="2">
    <location>
        <begin position="888"/>
        <end position="900"/>
    </location>
</feature>
<keyword evidence="1" id="KW-0175">Coiled coil</keyword>
<dbReference type="AlphaFoldDB" id="A0A0S4J829"/>
<feature type="coiled-coil region" evidence="1">
    <location>
        <begin position="547"/>
        <end position="574"/>
    </location>
</feature>
<organism evidence="3 4">
    <name type="scientific">Bodo saltans</name>
    <name type="common">Flagellated protozoan</name>
    <dbReference type="NCBI Taxonomy" id="75058"/>
    <lineage>
        <taxon>Eukaryota</taxon>
        <taxon>Discoba</taxon>
        <taxon>Euglenozoa</taxon>
        <taxon>Kinetoplastea</taxon>
        <taxon>Metakinetoplastina</taxon>
        <taxon>Eubodonida</taxon>
        <taxon>Bodonidae</taxon>
        <taxon>Bodo</taxon>
    </lineage>
</organism>
<feature type="region of interest" description="Disordered" evidence="2">
    <location>
        <begin position="1100"/>
        <end position="1201"/>
    </location>
</feature>
<feature type="compositionally biased region" description="Low complexity" evidence="2">
    <location>
        <begin position="916"/>
        <end position="930"/>
    </location>
</feature>
<feature type="region of interest" description="Disordered" evidence="2">
    <location>
        <begin position="1025"/>
        <end position="1085"/>
    </location>
</feature>
<feature type="compositionally biased region" description="Low complexity" evidence="2">
    <location>
        <begin position="1029"/>
        <end position="1044"/>
    </location>
</feature>
<dbReference type="OrthoDB" id="265941at2759"/>